<name>A0A1Y1IX44_KLENI</name>
<dbReference type="PROSITE" id="PS51301">
    <property type="entry name" value="KILA_N"/>
    <property type="match status" value="1"/>
</dbReference>
<gene>
    <name evidence="2" type="ORF">KFL_014430020</name>
</gene>
<protein>
    <recommendedName>
        <fullName evidence="1">KilA-N domain-containing protein</fullName>
    </recommendedName>
</protein>
<dbReference type="OrthoDB" id="7468926at2759"/>
<evidence type="ECO:0000259" key="1">
    <source>
        <dbReference type="PROSITE" id="PS51301"/>
    </source>
</evidence>
<dbReference type="GO" id="GO:0003677">
    <property type="term" value="F:DNA binding"/>
    <property type="evidence" value="ECO:0007669"/>
    <property type="project" value="InterPro"/>
</dbReference>
<reference evidence="2 3" key="1">
    <citation type="journal article" date="2014" name="Nat. Commun.">
        <title>Klebsormidium flaccidum genome reveals primary factors for plant terrestrial adaptation.</title>
        <authorList>
            <person name="Hori K."/>
            <person name="Maruyama F."/>
            <person name="Fujisawa T."/>
            <person name="Togashi T."/>
            <person name="Yamamoto N."/>
            <person name="Seo M."/>
            <person name="Sato S."/>
            <person name="Yamada T."/>
            <person name="Mori H."/>
            <person name="Tajima N."/>
            <person name="Moriyama T."/>
            <person name="Ikeuchi M."/>
            <person name="Watanabe M."/>
            <person name="Wada H."/>
            <person name="Kobayashi K."/>
            <person name="Saito M."/>
            <person name="Masuda T."/>
            <person name="Sasaki-Sekimoto Y."/>
            <person name="Mashiguchi K."/>
            <person name="Awai K."/>
            <person name="Shimojima M."/>
            <person name="Masuda S."/>
            <person name="Iwai M."/>
            <person name="Nobusawa T."/>
            <person name="Narise T."/>
            <person name="Kondo S."/>
            <person name="Saito H."/>
            <person name="Sato R."/>
            <person name="Murakawa M."/>
            <person name="Ihara Y."/>
            <person name="Oshima-Yamada Y."/>
            <person name="Ohtaka K."/>
            <person name="Satoh M."/>
            <person name="Sonobe K."/>
            <person name="Ishii M."/>
            <person name="Ohtani R."/>
            <person name="Kanamori-Sato M."/>
            <person name="Honoki R."/>
            <person name="Miyazaki D."/>
            <person name="Mochizuki H."/>
            <person name="Umetsu J."/>
            <person name="Higashi K."/>
            <person name="Shibata D."/>
            <person name="Kamiya Y."/>
            <person name="Sato N."/>
            <person name="Nakamura Y."/>
            <person name="Tabata S."/>
            <person name="Ida S."/>
            <person name="Kurokawa K."/>
            <person name="Ohta H."/>
        </authorList>
    </citation>
    <scope>NUCLEOTIDE SEQUENCE [LARGE SCALE GENOMIC DNA]</scope>
    <source>
        <strain evidence="2 3">NIES-2285</strain>
    </source>
</reference>
<organism evidence="2 3">
    <name type="scientific">Klebsormidium nitens</name>
    <name type="common">Green alga</name>
    <name type="synonym">Ulothrix nitens</name>
    <dbReference type="NCBI Taxonomy" id="105231"/>
    <lineage>
        <taxon>Eukaryota</taxon>
        <taxon>Viridiplantae</taxon>
        <taxon>Streptophyta</taxon>
        <taxon>Klebsormidiophyceae</taxon>
        <taxon>Klebsormidiales</taxon>
        <taxon>Klebsormidiaceae</taxon>
        <taxon>Klebsormidium</taxon>
    </lineage>
</organism>
<dbReference type="InterPro" id="IPR017880">
    <property type="entry name" value="KilA_N"/>
</dbReference>
<keyword evidence="3" id="KW-1185">Reference proteome</keyword>
<evidence type="ECO:0000313" key="2">
    <source>
        <dbReference type="EMBL" id="GAQ93327.1"/>
    </source>
</evidence>
<proteinExistence type="predicted"/>
<dbReference type="SMART" id="SM01252">
    <property type="entry name" value="KilA-N"/>
    <property type="match status" value="1"/>
</dbReference>
<dbReference type="InterPro" id="IPR018004">
    <property type="entry name" value="KilA/APSES_HTH"/>
</dbReference>
<feature type="domain" description="KilA-N" evidence="1">
    <location>
        <begin position="81"/>
        <end position="188"/>
    </location>
</feature>
<dbReference type="InterPro" id="IPR036887">
    <property type="entry name" value="HTH_APSES_sf"/>
</dbReference>
<sequence length="441" mass="48763">MAPPGRPIVAIAADGSSRQTYATARKAAEVTGVPHSTIARGAKSLAKHGAFFFKFDGDSREPVFERAPTITAEDRARAQALFHSLSGKDGKLITELRLSDGFVNATKMCQSATLAEGVEKKFTDFKRLQGTTTYIEALSRKAGYLSHQLVHVGSGGQATFVHPKLAIYLAQWCSAEFAVEVSELVFRYLTGGLTTGESVAAAQEVQQQTTPTPNVPNATNWHTLRQDGIKMYRGKTDAIQDYIAVRSAAYPGEDLSTYYAKVNNLINQALLDFQTSTREYKDLRGIPQNMTIPDMFDGHGQVQRMNVEYLFFKYFTDREDQWACLNPWKAYNDLKELRDKFIRFRSDTGLSDLSTKHMLDVPEAKKRKRERTSIGALEASPALKALLPGPTTQIVNNNTINKYFVRVQSGGVMNAPGEVLEPDPSGQHVICPLTARLDGTL</sequence>
<dbReference type="EMBL" id="DF238392">
    <property type="protein sequence ID" value="GAQ93327.1"/>
    <property type="molecule type" value="Genomic_DNA"/>
</dbReference>
<evidence type="ECO:0000313" key="3">
    <source>
        <dbReference type="Proteomes" id="UP000054558"/>
    </source>
</evidence>
<dbReference type="AlphaFoldDB" id="A0A1Y1IX44"/>
<dbReference type="SUPFAM" id="SSF54616">
    <property type="entry name" value="DNA-binding domain of Mlu1-box binding protein MBP1"/>
    <property type="match status" value="1"/>
</dbReference>
<dbReference type="Proteomes" id="UP000054558">
    <property type="component" value="Unassembled WGS sequence"/>
</dbReference>
<accession>A0A1Y1IX44</accession>
<dbReference type="Pfam" id="PF04383">
    <property type="entry name" value="KilA-N"/>
    <property type="match status" value="1"/>
</dbReference>